<sequence length="47" mass="4837">MGSDGLLVLGSITDSEALVVSDVPDIEATGTSGCLGTIQFGYLFSYH</sequence>
<dbReference type="AlphaFoldDB" id="A0A9N8ZHU9"/>
<protein>
    <submittedName>
        <fullName evidence="1">4847_t:CDS:1</fullName>
    </submittedName>
</protein>
<accession>A0A9N8ZHU9</accession>
<dbReference type="EMBL" id="CAJVPZ010001624">
    <property type="protein sequence ID" value="CAG8496340.1"/>
    <property type="molecule type" value="Genomic_DNA"/>
</dbReference>
<comment type="caution">
    <text evidence="1">The sequence shown here is derived from an EMBL/GenBank/DDBJ whole genome shotgun (WGS) entry which is preliminary data.</text>
</comment>
<evidence type="ECO:0000313" key="1">
    <source>
        <dbReference type="EMBL" id="CAG8496340.1"/>
    </source>
</evidence>
<gene>
    <name evidence="1" type="ORF">RFULGI_LOCUS2223</name>
</gene>
<organism evidence="1 2">
    <name type="scientific">Racocetra fulgida</name>
    <dbReference type="NCBI Taxonomy" id="60492"/>
    <lineage>
        <taxon>Eukaryota</taxon>
        <taxon>Fungi</taxon>
        <taxon>Fungi incertae sedis</taxon>
        <taxon>Mucoromycota</taxon>
        <taxon>Glomeromycotina</taxon>
        <taxon>Glomeromycetes</taxon>
        <taxon>Diversisporales</taxon>
        <taxon>Gigasporaceae</taxon>
        <taxon>Racocetra</taxon>
    </lineage>
</organism>
<proteinExistence type="predicted"/>
<keyword evidence="2" id="KW-1185">Reference proteome</keyword>
<reference evidence="1" key="1">
    <citation type="submission" date="2021-06" db="EMBL/GenBank/DDBJ databases">
        <authorList>
            <person name="Kallberg Y."/>
            <person name="Tangrot J."/>
            <person name="Rosling A."/>
        </authorList>
    </citation>
    <scope>NUCLEOTIDE SEQUENCE</scope>
    <source>
        <strain evidence="1">IN212</strain>
    </source>
</reference>
<name>A0A9N8ZHU9_9GLOM</name>
<evidence type="ECO:0000313" key="2">
    <source>
        <dbReference type="Proteomes" id="UP000789396"/>
    </source>
</evidence>
<dbReference type="Proteomes" id="UP000789396">
    <property type="component" value="Unassembled WGS sequence"/>
</dbReference>